<evidence type="ECO:0000313" key="13">
    <source>
        <dbReference type="EMBL" id="GEP99107.1"/>
    </source>
</evidence>
<evidence type="ECO:0000256" key="2">
    <source>
        <dbReference type="ARBA" id="ARBA00011322"/>
    </source>
</evidence>
<gene>
    <name evidence="14" type="primary">sbcD_2</name>
    <name evidence="10 13" type="synonym">sbcD</name>
    <name evidence="14" type="ORF">NCTC12413_01569</name>
    <name evidence="13" type="ORF">SAR03_01450</name>
</gene>
<keyword evidence="16" id="KW-1185">Reference proteome</keyword>
<dbReference type="CDD" id="cd00840">
    <property type="entry name" value="MPP_Mre11_N"/>
    <property type="match status" value="1"/>
</dbReference>
<keyword evidence="6 10" id="KW-0255">Endonuclease</keyword>
<dbReference type="AlphaFoldDB" id="A0A380CHA1"/>
<comment type="subunit">
    <text evidence="2 10">Heterodimer of SbcC and SbcD.</text>
</comment>
<dbReference type="SUPFAM" id="SSF56300">
    <property type="entry name" value="Metallo-dependent phosphatases"/>
    <property type="match status" value="1"/>
</dbReference>
<reference evidence="14 15" key="1">
    <citation type="submission" date="2018-06" db="EMBL/GenBank/DDBJ databases">
        <authorList>
            <consortium name="Pathogen Informatics"/>
            <person name="Doyle S."/>
        </authorList>
    </citation>
    <scope>NUCLEOTIDE SEQUENCE [LARGE SCALE GENOMIC DNA]</scope>
    <source>
        <strain evidence="14 15">NCTC12413</strain>
    </source>
</reference>
<dbReference type="Proteomes" id="UP000321598">
    <property type="component" value="Unassembled WGS sequence"/>
</dbReference>
<keyword evidence="9 10" id="KW-0233">DNA recombination</keyword>
<evidence type="ECO:0000256" key="9">
    <source>
        <dbReference type="ARBA" id="ARBA00023172"/>
    </source>
</evidence>
<dbReference type="Pfam" id="PF00149">
    <property type="entry name" value="Metallophos"/>
    <property type="match status" value="1"/>
</dbReference>
<accession>A0A380CHA1</accession>
<evidence type="ECO:0000256" key="7">
    <source>
        <dbReference type="ARBA" id="ARBA00022801"/>
    </source>
</evidence>
<dbReference type="EMBL" id="UGZE01000001">
    <property type="protein sequence ID" value="SUJ19989.1"/>
    <property type="molecule type" value="Genomic_DNA"/>
</dbReference>
<feature type="domain" description="Calcineurin-like phosphoesterase" evidence="11">
    <location>
        <begin position="1"/>
        <end position="214"/>
    </location>
</feature>
<keyword evidence="5 10" id="KW-0540">Nuclease</keyword>
<evidence type="ECO:0000256" key="3">
    <source>
        <dbReference type="ARBA" id="ARBA00013365"/>
    </source>
</evidence>
<evidence type="ECO:0000256" key="8">
    <source>
        <dbReference type="ARBA" id="ARBA00022839"/>
    </source>
</evidence>
<dbReference type="InterPro" id="IPR026843">
    <property type="entry name" value="SbcD_C"/>
</dbReference>
<dbReference type="GO" id="GO:0006260">
    <property type="term" value="P:DNA replication"/>
    <property type="evidence" value="ECO:0007669"/>
    <property type="project" value="UniProtKB-KW"/>
</dbReference>
<dbReference type="PANTHER" id="PTHR30337:SF0">
    <property type="entry name" value="NUCLEASE SBCCD SUBUNIT D"/>
    <property type="match status" value="1"/>
</dbReference>
<organism evidence="14 15">
    <name type="scientific">Staphylococcus arlettae</name>
    <dbReference type="NCBI Taxonomy" id="29378"/>
    <lineage>
        <taxon>Bacteria</taxon>
        <taxon>Bacillati</taxon>
        <taxon>Bacillota</taxon>
        <taxon>Bacilli</taxon>
        <taxon>Bacillales</taxon>
        <taxon>Staphylococcaceae</taxon>
        <taxon>Staphylococcus</taxon>
    </lineage>
</organism>
<dbReference type="GO" id="GO:0006310">
    <property type="term" value="P:DNA recombination"/>
    <property type="evidence" value="ECO:0007669"/>
    <property type="project" value="UniProtKB-KW"/>
</dbReference>
<dbReference type="InterPro" id="IPR050535">
    <property type="entry name" value="DNA_Repair-Maintenance_Comp"/>
</dbReference>
<proteinExistence type="inferred from homology"/>
<dbReference type="NCBIfam" id="TIGR00619">
    <property type="entry name" value="sbcd"/>
    <property type="match status" value="1"/>
</dbReference>
<dbReference type="InterPro" id="IPR053381">
    <property type="entry name" value="SbcCD_nuclease"/>
</dbReference>
<dbReference type="InterPro" id="IPR004593">
    <property type="entry name" value="SbcD"/>
</dbReference>
<dbReference type="EMBL" id="BKAV01000001">
    <property type="protein sequence ID" value="GEP99107.1"/>
    <property type="molecule type" value="Genomic_DNA"/>
</dbReference>
<evidence type="ECO:0000256" key="5">
    <source>
        <dbReference type="ARBA" id="ARBA00022722"/>
    </source>
</evidence>
<comment type="similarity">
    <text evidence="1 10">Belongs to the SbcD family.</text>
</comment>
<evidence type="ECO:0000256" key="4">
    <source>
        <dbReference type="ARBA" id="ARBA00022705"/>
    </source>
</evidence>
<keyword evidence="8 10" id="KW-0269">Exonuclease</keyword>
<evidence type="ECO:0000313" key="14">
    <source>
        <dbReference type="EMBL" id="SUJ19989.1"/>
    </source>
</evidence>
<dbReference type="Pfam" id="PF12320">
    <property type="entry name" value="SbcD_C"/>
    <property type="match status" value="1"/>
</dbReference>
<dbReference type="GO" id="GO:0004519">
    <property type="term" value="F:endonuclease activity"/>
    <property type="evidence" value="ECO:0007669"/>
    <property type="project" value="UniProtKB-KW"/>
</dbReference>
<dbReference type="GO" id="GO:0008408">
    <property type="term" value="F:3'-5' exonuclease activity"/>
    <property type="evidence" value="ECO:0007669"/>
    <property type="project" value="InterPro"/>
</dbReference>
<evidence type="ECO:0000256" key="6">
    <source>
        <dbReference type="ARBA" id="ARBA00022759"/>
    </source>
</evidence>
<protein>
    <recommendedName>
        <fullName evidence="3 10">Nuclease SbcCD subunit D</fullName>
    </recommendedName>
</protein>
<dbReference type="InterPro" id="IPR004843">
    <property type="entry name" value="Calcineurin-like_PHP"/>
</dbReference>
<dbReference type="PANTHER" id="PTHR30337">
    <property type="entry name" value="COMPONENT OF ATP-DEPENDENT DSDNA EXONUCLEASE"/>
    <property type="match status" value="1"/>
</dbReference>
<comment type="function">
    <text evidence="10">SbcCD cleaves DNA hairpin structures. These structures can inhibit DNA replication and are intermediates in certain DNA recombination reactions. The complex acts as a 3'-&gt;5' double strand exonuclease that can open hairpins. It also has a 5' single-strand endonuclease activity.</text>
</comment>
<dbReference type="STRING" id="1212545.SARL_12036"/>
<sequence>MKIIHTADWHLGRILNGKSLLEDQAYILDEFVAAMQKEKPDVIVIAGDVYDTSYPSKAAIMLFEETINQLNLHMQIPMIVTNGNHDGKERLNYGAKWFEKSQMYIRTELATMATPINIGNVNFYCLPFATISEVQAFFDDKTITTHQAATQSCITYMAENLDTSQFNVLIGHMTVQGGTRSDSERPISIGTVESVEQDVFAPFNYVMLGHLHHPFSIDSEFIHYSGSLLQYSFSEVNQPKGYRMLLIDEMEQQQLFIPLEPKRQLEVVEGDYEAAIQEIIPLKNKENYIHFKLKNMTHVTDPMMHLKQIYPNTLSLTNVSFNFETASVENNTELRELNDSEIINNFYQSMTDSTLSELQHKKIVQLLNDLLEGEE</sequence>
<evidence type="ECO:0000259" key="12">
    <source>
        <dbReference type="Pfam" id="PF12320"/>
    </source>
</evidence>
<dbReference type="InterPro" id="IPR041796">
    <property type="entry name" value="Mre11_N"/>
</dbReference>
<evidence type="ECO:0000256" key="1">
    <source>
        <dbReference type="ARBA" id="ARBA00010555"/>
    </source>
</evidence>
<evidence type="ECO:0000313" key="16">
    <source>
        <dbReference type="Proteomes" id="UP000321598"/>
    </source>
</evidence>
<reference evidence="13 16" key="2">
    <citation type="submission" date="2019-07" db="EMBL/GenBank/DDBJ databases">
        <title>Whole genome shotgun sequence of Staphylococcus arlettae NBRC 109765.</title>
        <authorList>
            <person name="Hosoyama A."/>
            <person name="Uohara A."/>
            <person name="Ohji S."/>
            <person name="Ichikawa N."/>
        </authorList>
    </citation>
    <scope>NUCLEOTIDE SEQUENCE [LARGE SCALE GENOMIC DNA]</scope>
    <source>
        <strain evidence="13 16">NBRC 109765</strain>
    </source>
</reference>
<evidence type="ECO:0000259" key="11">
    <source>
        <dbReference type="Pfam" id="PF00149"/>
    </source>
</evidence>
<dbReference type="NCBIfam" id="NF041753">
    <property type="entry name" value="sbcd_Staph"/>
    <property type="match status" value="1"/>
</dbReference>
<dbReference type="RefSeq" id="WP_103387923.1">
    <property type="nucleotide sequence ID" value="NZ_BKAV01000001.1"/>
</dbReference>
<dbReference type="Proteomes" id="UP000254956">
    <property type="component" value="Unassembled WGS sequence"/>
</dbReference>
<evidence type="ECO:0000313" key="15">
    <source>
        <dbReference type="Proteomes" id="UP000254956"/>
    </source>
</evidence>
<dbReference type="Gene3D" id="3.60.21.10">
    <property type="match status" value="1"/>
</dbReference>
<dbReference type="InterPro" id="IPR029052">
    <property type="entry name" value="Metallo-depent_PP-like"/>
</dbReference>
<keyword evidence="4 10" id="KW-0235">DNA replication</keyword>
<evidence type="ECO:0000256" key="10">
    <source>
        <dbReference type="RuleBase" id="RU363069"/>
    </source>
</evidence>
<keyword evidence="7 10" id="KW-0378">Hydrolase</keyword>
<feature type="domain" description="Nuclease SbcCD subunit D C-terminal" evidence="12">
    <location>
        <begin position="262"/>
        <end position="350"/>
    </location>
</feature>
<dbReference type="OrthoDB" id="9773856at2"/>
<name>A0A380CHA1_9STAP</name>